<feature type="domain" description="VWFC" evidence="2">
    <location>
        <begin position="206"/>
        <end position="274"/>
    </location>
</feature>
<dbReference type="PANTHER" id="PTHR46303">
    <property type="entry name" value="VWFC DOMAIN-CONTAINING PROTEIN"/>
    <property type="match status" value="1"/>
</dbReference>
<feature type="domain" description="VWFC" evidence="2">
    <location>
        <begin position="300"/>
        <end position="366"/>
    </location>
</feature>
<protein>
    <recommendedName>
        <fullName evidence="2">VWFC domain-containing protein</fullName>
    </recommendedName>
</protein>
<dbReference type="InterPro" id="IPR001007">
    <property type="entry name" value="VWF_dom"/>
</dbReference>
<dbReference type="SMART" id="SM00214">
    <property type="entry name" value="VWC"/>
    <property type="match status" value="2"/>
</dbReference>
<sequence length="514" mass="57137">MESRDEWRRADASSHPRGFPPPPHPLLPPSPSSPASPIPSPPWVPVGTRPKLRNVLIGFVDSRKMRGLVVVFLCCVVPVPAQEFPKSGNSPDLNAAENIGVILKTELRFMHMEGKQNGFSREALQSDITRGLKDVEDDTELFKRLFSSYPARIKALRDRGRGMQINCTSESCEELCRPGFAKEECCKHCHPQPLAQGLTSGGEEGPSCKHNGRTYRSGEYFTSNTTGLTPSGRGECVSCTCEWGLVMCKLKKCLGQGNCKSLSREPGDCCPACPDQRFPEDEAPLVTFARTTPKSREFGKDCTYDSDRHYKHGARWNPSMGPFGIMACVVCSCANGVISCRRLKCPSTRCERPLVYLPGMCCPACPKDEEAAVGGKELQASDRFCIPRAAPFLVYKALTHGEDGRVTVQFFFRPGEPGIEGKSIEEHIWGFSDRGIESFNTKDLTEAQFQGFNKVFVLGATSKRNIYRFTKKEKRFYERCKKRCDSKLHRLEAALKLRPASTPRGPCAPHEIQV</sequence>
<organism evidence="3">
    <name type="scientific">Darwinula stevensoni</name>
    <dbReference type="NCBI Taxonomy" id="69355"/>
    <lineage>
        <taxon>Eukaryota</taxon>
        <taxon>Metazoa</taxon>
        <taxon>Ecdysozoa</taxon>
        <taxon>Arthropoda</taxon>
        <taxon>Crustacea</taxon>
        <taxon>Oligostraca</taxon>
        <taxon>Ostracoda</taxon>
        <taxon>Podocopa</taxon>
        <taxon>Podocopida</taxon>
        <taxon>Darwinulocopina</taxon>
        <taxon>Darwinuloidea</taxon>
        <taxon>Darwinulidae</taxon>
        <taxon>Darwinula</taxon>
    </lineage>
</organism>
<evidence type="ECO:0000256" key="1">
    <source>
        <dbReference type="SAM" id="MobiDB-lite"/>
    </source>
</evidence>
<dbReference type="Proteomes" id="UP000677054">
    <property type="component" value="Unassembled WGS sequence"/>
</dbReference>
<reference evidence="3" key="1">
    <citation type="submission" date="2020-11" db="EMBL/GenBank/DDBJ databases">
        <authorList>
            <person name="Tran Van P."/>
        </authorList>
    </citation>
    <scope>NUCLEOTIDE SEQUENCE</scope>
</reference>
<dbReference type="Pfam" id="PF00093">
    <property type="entry name" value="VWC"/>
    <property type="match status" value="1"/>
</dbReference>
<evidence type="ECO:0000259" key="2">
    <source>
        <dbReference type="PROSITE" id="PS50184"/>
    </source>
</evidence>
<dbReference type="Gene3D" id="2.10.70.10">
    <property type="entry name" value="Complement Module, domain 1"/>
    <property type="match status" value="1"/>
</dbReference>
<dbReference type="PROSITE" id="PS01208">
    <property type="entry name" value="VWFC_1"/>
    <property type="match status" value="2"/>
</dbReference>
<evidence type="ECO:0000313" key="4">
    <source>
        <dbReference type="Proteomes" id="UP000677054"/>
    </source>
</evidence>
<dbReference type="EMBL" id="LR900244">
    <property type="protein sequence ID" value="CAD7244851.1"/>
    <property type="molecule type" value="Genomic_DNA"/>
</dbReference>
<dbReference type="Pfam" id="PF23334">
    <property type="entry name" value="VWC2L_2nd"/>
    <property type="match status" value="1"/>
</dbReference>
<accession>A0A7R8XBN4</accession>
<feature type="region of interest" description="Disordered" evidence="1">
    <location>
        <begin position="1"/>
        <end position="44"/>
    </location>
</feature>
<dbReference type="PANTHER" id="PTHR46303:SF1">
    <property type="entry name" value="VWFC DOMAIN-CONTAINING PROTEIN"/>
    <property type="match status" value="1"/>
</dbReference>
<dbReference type="InterPro" id="IPR045717">
    <property type="entry name" value="CHRDL1/2"/>
</dbReference>
<dbReference type="PROSITE" id="PS50184">
    <property type="entry name" value="VWFC_2"/>
    <property type="match status" value="2"/>
</dbReference>
<dbReference type="OrthoDB" id="6352843at2759"/>
<dbReference type="Gene3D" id="6.20.200.20">
    <property type="match status" value="1"/>
</dbReference>
<gene>
    <name evidence="3" type="ORF">DSTB1V02_LOCUS4738</name>
</gene>
<dbReference type="GO" id="GO:0036122">
    <property type="term" value="F:BMP binding"/>
    <property type="evidence" value="ECO:0007669"/>
    <property type="project" value="TreeGrafter"/>
</dbReference>
<name>A0A7R8XBN4_9CRUS</name>
<dbReference type="SUPFAM" id="SSF57603">
    <property type="entry name" value="FnI-like domain"/>
    <property type="match status" value="2"/>
</dbReference>
<dbReference type="EMBL" id="CAJPEV010000727">
    <property type="protein sequence ID" value="CAG0887941.1"/>
    <property type="molecule type" value="Genomic_DNA"/>
</dbReference>
<feature type="compositionally biased region" description="Basic and acidic residues" evidence="1">
    <location>
        <begin position="1"/>
        <end position="14"/>
    </location>
</feature>
<dbReference type="GO" id="GO:0030154">
    <property type="term" value="P:cell differentiation"/>
    <property type="evidence" value="ECO:0007669"/>
    <property type="project" value="TreeGrafter"/>
</dbReference>
<evidence type="ECO:0000313" key="3">
    <source>
        <dbReference type="EMBL" id="CAD7244851.1"/>
    </source>
</evidence>
<dbReference type="AlphaFoldDB" id="A0A7R8XBN4"/>
<dbReference type="GO" id="GO:0005615">
    <property type="term" value="C:extracellular space"/>
    <property type="evidence" value="ECO:0007669"/>
    <property type="project" value="TreeGrafter"/>
</dbReference>
<feature type="compositionally biased region" description="Pro residues" evidence="1">
    <location>
        <begin position="18"/>
        <end position="44"/>
    </location>
</feature>
<keyword evidence="4" id="KW-1185">Reference proteome</keyword>
<proteinExistence type="predicted"/>
<dbReference type="GO" id="GO:0030514">
    <property type="term" value="P:negative regulation of BMP signaling pathway"/>
    <property type="evidence" value="ECO:0007669"/>
    <property type="project" value="TreeGrafter"/>
</dbReference>